<proteinExistence type="predicted"/>
<organism evidence="1 2">
    <name type="scientific">Aeromonas veronii</name>
    <dbReference type="NCBI Taxonomy" id="654"/>
    <lineage>
        <taxon>Bacteria</taxon>
        <taxon>Pseudomonadati</taxon>
        <taxon>Pseudomonadota</taxon>
        <taxon>Gammaproteobacteria</taxon>
        <taxon>Aeromonadales</taxon>
        <taxon>Aeromonadaceae</taxon>
        <taxon>Aeromonas</taxon>
    </lineage>
</organism>
<name>A0A4V3YY39_AERVE</name>
<feature type="non-terminal residue" evidence="1">
    <location>
        <position position="1"/>
    </location>
</feature>
<gene>
    <name evidence="1" type="ORF">E8Q35_22695</name>
</gene>
<evidence type="ECO:0000313" key="2">
    <source>
        <dbReference type="Proteomes" id="UP000309618"/>
    </source>
</evidence>
<reference evidence="1 2" key="1">
    <citation type="submission" date="2019-04" db="EMBL/GenBank/DDBJ databases">
        <title>Comparative genomics of Aeromonas veronii strains pathogenic to fish.</title>
        <authorList>
            <person name="Cascarano M.C."/>
            <person name="Smyrli M."/>
            <person name="Katharios P."/>
        </authorList>
    </citation>
    <scope>NUCLEOTIDE SEQUENCE [LARGE SCALE GENOMIC DNA]</scope>
    <source>
        <strain evidence="1 2">XU1</strain>
    </source>
</reference>
<dbReference type="EMBL" id="SSUX01000063">
    <property type="protein sequence ID" value="THJ37532.1"/>
    <property type="molecule type" value="Genomic_DNA"/>
</dbReference>
<dbReference type="Proteomes" id="UP000309618">
    <property type="component" value="Unassembled WGS sequence"/>
</dbReference>
<sequence length="39" mass="4245">LAGKISLRNYNGQVGEAMVYVCAMNKLNALGLPVRKPRV</sequence>
<comment type="caution">
    <text evidence="1">The sequence shown here is derived from an EMBL/GenBank/DDBJ whole genome shotgun (WGS) entry which is preliminary data.</text>
</comment>
<evidence type="ECO:0000313" key="1">
    <source>
        <dbReference type="EMBL" id="THJ37532.1"/>
    </source>
</evidence>
<accession>A0A4V3YY39</accession>
<dbReference type="AlphaFoldDB" id="A0A4V3YY39"/>
<protein>
    <submittedName>
        <fullName evidence="1">IS5/IS1182 family transposase</fullName>
    </submittedName>
</protein>